<evidence type="ECO:0000256" key="4">
    <source>
        <dbReference type="ARBA" id="ARBA00022553"/>
    </source>
</evidence>
<dbReference type="Pfam" id="PF00625">
    <property type="entry name" value="Guanylate_kin"/>
    <property type="match status" value="1"/>
</dbReference>
<dbReference type="InterPro" id="IPR008145">
    <property type="entry name" value="GK/Ca_channel_bsu"/>
</dbReference>
<dbReference type="PROSITE" id="PS51022">
    <property type="entry name" value="L27"/>
    <property type="match status" value="2"/>
</dbReference>
<dbReference type="InterPro" id="IPR036028">
    <property type="entry name" value="SH3-like_dom_sf"/>
</dbReference>
<dbReference type="InterPro" id="IPR036034">
    <property type="entry name" value="PDZ_sf"/>
</dbReference>
<dbReference type="CDD" id="cd00071">
    <property type="entry name" value="GMPK"/>
    <property type="match status" value="1"/>
</dbReference>
<evidence type="ECO:0000259" key="10">
    <source>
        <dbReference type="PROSITE" id="PS51022"/>
    </source>
</evidence>
<dbReference type="SMART" id="SM00569">
    <property type="entry name" value="L27"/>
    <property type="match status" value="2"/>
</dbReference>
<dbReference type="Gene3D" id="2.30.30.40">
    <property type="entry name" value="SH3 Domains"/>
    <property type="match status" value="1"/>
</dbReference>
<evidence type="ECO:0000259" key="7">
    <source>
        <dbReference type="PROSITE" id="PS50002"/>
    </source>
</evidence>
<evidence type="ECO:0000256" key="3">
    <source>
        <dbReference type="ARBA" id="ARBA00022443"/>
    </source>
</evidence>
<feature type="domain" description="L27" evidence="10">
    <location>
        <begin position="67"/>
        <end position="121"/>
    </location>
</feature>
<dbReference type="GeneTree" id="ENSGT00940000158500"/>
<feature type="domain" description="PDZ" evidence="9">
    <location>
        <begin position="143"/>
        <end position="222"/>
    </location>
</feature>
<feature type="domain" description="SH3" evidence="7">
    <location>
        <begin position="228"/>
        <end position="296"/>
    </location>
</feature>
<dbReference type="PROSITE" id="PS00856">
    <property type="entry name" value="GUANYLATE_KINASE_1"/>
    <property type="match status" value="1"/>
</dbReference>
<proteinExistence type="inferred from homology"/>
<organism evidence="11 12">
    <name type="scientific">Mastacembelus armatus</name>
    <name type="common">zig-zag eel</name>
    <dbReference type="NCBI Taxonomy" id="205130"/>
    <lineage>
        <taxon>Eukaryota</taxon>
        <taxon>Metazoa</taxon>
        <taxon>Chordata</taxon>
        <taxon>Craniata</taxon>
        <taxon>Vertebrata</taxon>
        <taxon>Euteleostomi</taxon>
        <taxon>Actinopterygii</taxon>
        <taxon>Neopterygii</taxon>
        <taxon>Teleostei</taxon>
        <taxon>Neoteleostei</taxon>
        <taxon>Acanthomorphata</taxon>
        <taxon>Anabantaria</taxon>
        <taxon>Synbranchiformes</taxon>
        <taxon>Mastacembelidae</taxon>
        <taxon>Mastacembelus</taxon>
    </lineage>
</organism>
<evidence type="ECO:0000256" key="1">
    <source>
        <dbReference type="ARBA" id="ARBA00004370"/>
    </source>
</evidence>
<dbReference type="InterPro" id="IPR001452">
    <property type="entry name" value="SH3_domain"/>
</dbReference>
<dbReference type="InParanoid" id="A0A3Q3ME25"/>
<keyword evidence="4" id="KW-0597">Phosphoprotein</keyword>
<comment type="subcellular location">
    <subcellularLocation>
        <location evidence="1">Membrane</location>
    </subcellularLocation>
</comment>
<dbReference type="FunFam" id="3.30.63.10:FF:000002">
    <property type="entry name" value="Guanylate kinase 1"/>
    <property type="match status" value="1"/>
</dbReference>
<feature type="domain" description="Guanylate kinase-like" evidence="8">
    <location>
        <begin position="351"/>
        <end position="538"/>
    </location>
</feature>
<dbReference type="SMART" id="SM00228">
    <property type="entry name" value="PDZ"/>
    <property type="match status" value="1"/>
</dbReference>
<dbReference type="Pfam" id="PF07653">
    <property type="entry name" value="SH3_2"/>
    <property type="match status" value="1"/>
</dbReference>
<dbReference type="GO" id="GO:0016020">
    <property type="term" value="C:membrane"/>
    <property type="evidence" value="ECO:0007669"/>
    <property type="project" value="UniProtKB-SubCell"/>
</dbReference>
<dbReference type="SMART" id="SM00326">
    <property type="entry name" value="SH3"/>
    <property type="match status" value="1"/>
</dbReference>
<dbReference type="SUPFAM" id="SSF50156">
    <property type="entry name" value="PDZ domain-like"/>
    <property type="match status" value="1"/>
</dbReference>
<dbReference type="FunFam" id="3.40.50.300:FF:000146">
    <property type="entry name" value="MAGUK p55 subfamily member 6 isoform X1"/>
    <property type="match status" value="1"/>
</dbReference>
<evidence type="ECO:0000256" key="2">
    <source>
        <dbReference type="ARBA" id="ARBA00007014"/>
    </source>
</evidence>
<reference evidence="11" key="1">
    <citation type="submission" date="2025-08" db="UniProtKB">
        <authorList>
            <consortium name="Ensembl"/>
        </authorList>
    </citation>
    <scope>IDENTIFICATION</scope>
</reference>
<dbReference type="InterPro" id="IPR004172">
    <property type="entry name" value="L27_dom"/>
</dbReference>
<dbReference type="Gene3D" id="2.30.42.10">
    <property type="match status" value="1"/>
</dbReference>
<dbReference type="PROSITE" id="PS50002">
    <property type="entry name" value="SH3"/>
    <property type="match status" value="1"/>
</dbReference>
<dbReference type="SUPFAM" id="SSF52540">
    <property type="entry name" value="P-loop containing nucleoside triphosphate hydrolases"/>
    <property type="match status" value="1"/>
</dbReference>
<dbReference type="AlphaFoldDB" id="A0A3Q3ME25"/>
<keyword evidence="3 6" id="KW-0728">SH3 domain</keyword>
<dbReference type="FunFam" id="2.30.30.40:FF:000069">
    <property type="entry name" value="MAGUK p55 subfamily member 6"/>
    <property type="match status" value="1"/>
</dbReference>
<accession>A0A3Q3ME25</accession>
<evidence type="ECO:0000259" key="8">
    <source>
        <dbReference type="PROSITE" id="PS50052"/>
    </source>
</evidence>
<dbReference type="InterPro" id="IPR008144">
    <property type="entry name" value="Guanylate_kin-like_dom"/>
</dbReference>
<dbReference type="CDD" id="cd10832">
    <property type="entry name" value="PDZ_MPP6-MPP2-like"/>
    <property type="match status" value="1"/>
</dbReference>
<dbReference type="SUPFAM" id="SSF50044">
    <property type="entry name" value="SH3-domain"/>
    <property type="match status" value="1"/>
</dbReference>
<dbReference type="PROSITE" id="PS50106">
    <property type="entry name" value="PDZ"/>
    <property type="match status" value="1"/>
</dbReference>
<evidence type="ECO:0000256" key="6">
    <source>
        <dbReference type="PROSITE-ProRule" id="PRU00192"/>
    </source>
</evidence>
<reference evidence="11" key="2">
    <citation type="submission" date="2025-09" db="UniProtKB">
        <authorList>
            <consortium name="Ensembl"/>
        </authorList>
    </citation>
    <scope>IDENTIFICATION</scope>
</reference>
<comment type="similarity">
    <text evidence="2">Belongs to the MAGUK family.</text>
</comment>
<evidence type="ECO:0000256" key="5">
    <source>
        <dbReference type="ARBA" id="ARBA00023136"/>
    </source>
</evidence>
<keyword evidence="12" id="KW-1185">Reference proteome</keyword>
<dbReference type="Pfam" id="PF02828">
    <property type="entry name" value="L27"/>
    <property type="match status" value="2"/>
</dbReference>
<dbReference type="CDD" id="cd11862">
    <property type="entry name" value="SH3_MPP"/>
    <property type="match status" value="1"/>
</dbReference>
<dbReference type="FunFam" id="2.30.42.10:FF:000047">
    <property type="entry name" value="MAGUK p55 subfamily member 6"/>
    <property type="match status" value="1"/>
</dbReference>
<dbReference type="SMART" id="SM00072">
    <property type="entry name" value="GuKc"/>
    <property type="match status" value="1"/>
</dbReference>
<dbReference type="GO" id="GO:0043226">
    <property type="term" value="C:organelle"/>
    <property type="evidence" value="ECO:0007669"/>
    <property type="project" value="UniProtKB-ARBA"/>
</dbReference>
<evidence type="ECO:0000259" key="9">
    <source>
        <dbReference type="PROSITE" id="PS50106"/>
    </source>
</evidence>
<feature type="domain" description="L27" evidence="10">
    <location>
        <begin position="11"/>
        <end position="66"/>
    </location>
</feature>
<dbReference type="Proteomes" id="UP000261640">
    <property type="component" value="Unplaced"/>
</dbReference>
<dbReference type="Pfam" id="PF00595">
    <property type="entry name" value="PDZ"/>
    <property type="match status" value="1"/>
</dbReference>
<dbReference type="FunCoup" id="A0A3Q3ME25">
    <property type="interactions" value="313"/>
</dbReference>
<dbReference type="Ensembl" id="ENSMAMT00000019759.2">
    <property type="protein sequence ID" value="ENSMAMP00000019259.2"/>
    <property type="gene ID" value="ENSMAMG00000012941.2"/>
</dbReference>
<dbReference type="STRING" id="205130.ENSMAMP00000019259"/>
<dbReference type="InterPro" id="IPR036892">
    <property type="entry name" value="L27_dom_sf"/>
</dbReference>
<dbReference type="InterPro" id="IPR050716">
    <property type="entry name" value="MAGUK"/>
</dbReference>
<dbReference type="SUPFAM" id="SSF101288">
    <property type="entry name" value="L27 domain"/>
    <property type="match status" value="1"/>
</dbReference>
<name>A0A3Q3ME25_9TELE</name>
<keyword evidence="5" id="KW-0472">Membrane</keyword>
<dbReference type="InterPro" id="IPR001478">
    <property type="entry name" value="PDZ"/>
</dbReference>
<sequence>VWHQCLMCVFSSSAMQQVLDNLKDLPSGTGAKDIDLLFLRGIMESPIVRSLAKAHERLEEVKLEAVQHNNVQLVMEILDSLNNLPEKDAAATELVEILQEPHFKSLIEAHDKVAAKCYEMPQPVENSNPLPLSSFMPADAVRMIGIQKKAGEPLGVTFRVDRGDMVIARILHGSSIDRQGMLHAGDIIREVNGREVGTNPLELQELLRDCSGTITLKVSPSYRDTPTLPQVYLKPQFNYNPVTDNLIPCKEAGLAFSKGDILHVVNKEDPNWWQACKVVGGATGLIPSQLLEEKRKAFVRRDWDSSGTGQCKSSAKKKKKKMMYLTAKNAEFDRYELQIYEEVTKMPPFQRKTLVLIGAQGVGRRSLKNRLIVINPLLYGTTIPFTSRQPREEERDGQNYCFVTREEMEKDIKDSRYLEHGEYDGNLYGTKIDSIHEVVDAGRTCILDVNPQALKMLKTAEFMPFVVFIAAPELDTLRAMHKAVVDAGLTTKLLTENDLKKTVDESARIRRGYSHFFDLTIVNDNLDKAFDQLQEAVEKLFIEPQWVPVSWVY</sequence>
<protein>
    <submittedName>
        <fullName evidence="11">Protein associated with LIN7 2, MAGUK p55 family member a</fullName>
    </submittedName>
</protein>
<dbReference type="Gene3D" id="1.10.287.650">
    <property type="entry name" value="L27 domain"/>
    <property type="match status" value="1"/>
</dbReference>
<dbReference type="PROSITE" id="PS50052">
    <property type="entry name" value="GUANYLATE_KINASE_2"/>
    <property type="match status" value="1"/>
</dbReference>
<evidence type="ECO:0000313" key="11">
    <source>
        <dbReference type="Ensembl" id="ENSMAMP00000019259.2"/>
    </source>
</evidence>
<dbReference type="InterPro" id="IPR014775">
    <property type="entry name" value="L27_C"/>
</dbReference>
<dbReference type="Gene3D" id="3.40.50.300">
    <property type="entry name" value="P-loop containing nucleotide triphosphate hydrolases"/>
    <property type="match status" value="1"/>
</dbReference>
<evidence type="ECO:0000313" key="12">
    <source>
        <dbReference type="Proteomes" id="UP000261640"/>
    </source>
</evidence>
<dbReference type="PANTHER" id="PTHR23122">
    <property type="entry name" value="MEMBRANE-ASSOCIATED GUANYLATE KINASE MAGUK"/>
    <property type="match status" value="1"/>
</dbReference>
<dbReference type="InterPro" id="IPR020590">
    <property type="entry name" value="Guanylate_kinase_CS"/>
</dbReference>
<dbReference type="InterPro" id="IPR027417">
    <property type="entry name" value="P-loop_NTPase"/>
</dbReference>